<sequence length="136" mass="15374">MFPLAAASPAVEGDPEPEQTTNVRHCYSFQLCARPTSSRAKAELSSAISDPDYCEKLTRSYTNLLQESTKFLLCWAKAKTSYHMTDLAYIQRSTSFLIERIEYCMYLLPSLLCILHKNSLISTIYISAIITLLFTS</sequence>
<evidence type="ECO:0000313" key="1">
    <source>
        <dbReference type="Proteomes" id="UP000036681"/>
    </source>
</evidence>
<reference evidence="2" key="1">
    <citation type="submission" date="2017-02" db="UniProtKB">
        <authorList>
            <consortium name="WormBaseParasite"/>
        </authorList>
    </citation>
    <scope>IDENTIFICATION</scope>
</reference>
<evidence type="ECO:0000313" key="2">
    <source>
        <dbReference type="WBParaSite" id="ALUE_0001430401-mRNA-1"/>
    </source>
</evidence>
<accession>A0A0M3I9X1</accession>
<dbReference type="AlphaFoldDB" id="A0A0M3I9X1"/>
<organism evidence="1 2">
    <name type="scientific">Ascaris lumbricoides</name>
    <name type="common">Giant roundworm</name>
    <dbReference type="NCBI Taxonomy" id="6252"/>
    <lineage>
        <taxon>Eukaryota</taxon>
        <taxon>Metazoa</taxon>
        <taxon>Ecdysozoa</taxon>
        <taxon>Nematoda</taxon>
        <taxon>Chromadorea</taxon>
        <taxon>Rhabditida</taxon>
        <taxon>Spirurina</taxon>
        <taxon>Ascaridomorpha</taxon>
        <taxon>Ascaridoidea</taxon>
        <taxon>Ascarididae</taxon>
        <taxon>Ascaris</taxon>
    </lineage>
</organism>
<dbReference type="Proteomes" id="UP000036681">
    <property type="component" value="Unplaced"/>
</dbReference>
<dbReference type="WBParaSite" id="ALUE_0001430401-mRNA-1">
    <property type="protein sequence ID" value="ALUE_0001430401-mRNA-1"/>
    <property type="gene ID" value="ALUE_0001430401"/>
</dbReference>
<keyword evidence="1" id="KW-1185">Reference proteome</keyword>
<proteinExistence type="predicted"/>
<name>A0A0M3I9X1_ASCLU</name>
<protein>
    <submittedName>
        <fullName evidence="2">Uncharacterized protein</fullName>
    </submittedName>
</protein>